<dbReference type="EMBL" id="PCRM01000043">
    <property type="protein sequence ID" value="PIP21393.1"/>
    <property type="molecule type" value="Genomic_DNA"/>
</dbReference>
<dbReference type="Gene3D" id="2.120.10.30">
    <property type="entry name" value="TolB, C-terminal domain"/>
    <property type="match status" value="1"/>
</dbReference>
<feature type="non-terminal residue" evidence="1">
    <location>
        <position position="1"/>
    </location>
</feature>
<comment type="caution">
    <text evidence="1">The sequence shown here is derived from an EMBL/GenBank/DDBJ whole genome shotgun (WGS) entry which is preliminary data.</text>
</comment>
<dbReference type="Proteomes" id="UP000231567">
    <property type="component" value="Unassembled WGS sequence"/>
</dbReference>
<dbReference type="InterPro" id="IPR011042">
    <property type="entry name" value="6-blade_b-propeller_TolB-like"/>
</dbReference>
<dbReference type="SUPFAM" id="SSF69304">
    <property type="entry name" value="Tricorn protease N-terminal domain"/>
    <property type="match status" value="1"/>
</dbReference>
<evidence type="ECO:0000313" key="2">
    <source>
        <dbReference type="Proteomes" id="UP000231567"/>
    </source>
</evidence>
<evidence type="ECO:0000313" key="1">
    <source>
        <dbReference type="EMBL" id="PIP21393.1"/>
    </source>
</evidence>
<dbReference type="AlphaFoldDB" id="A0A2G9YRS0"/>
<evidence type="ECO:0008006" key="3">
    <source>
        <dbReference type="Google" id="ProtNLM"/>
    </source>
</evidence>
<accession>A0A2G9YRS0</accession>
<gene>
    <name evidence="1" type="ORF">COX39_03155</name>
</gene>
<organism evidence="1 2">
    <name type="scientific">Candidatus Nealsonbacteria bacterium CG23_combo_of_CG06-09_8_20_14_all_40_13</name>
    <dbReference type="NCBI Taxonomy" id="1974724"/>
    <lineage>
        <taxon>Bacteria</taxon>
        <taxon>Candidatus Nealsoniibacteriota</taxon>
    </lineage>
</organism>
<sequence length="323" mass="36971">KLKLKRGDNLSIILTLKQVPQAILLSDKKISQLIADTERKNFYYLSGKTIYKATLTEDEKNPLQILPITSEIEGLQSVLFSPNFQLAIFRKQNNESGIFDFKRYDLLHQEYTSMGKDIGNVVWQTDGEKIFYFYAPADGERSLIRASKNNSDVERIYDCRETGLQNPILKISSDGTKILFLEKDIYLFDIYKRTLDKLSDSGKIVDAVFSPNMDKILYATDSKDPLSPYQAQISIMDIQGKNNKNLDLRTNLDKTVWLADNLNIIADSKEGLAKVNTDSLAKIAFVYQNNFKAENLILSKDEKVLYFLSEGNFYSIVLQTKEY</sequence>
<reference evidence="1 2" key="1">
    <citation type="submission" date="2017-09" db="EMBL/GenBank/DDBJ databases">
        <title>Depth-based differentiation of microbial function through sediment-hosted aquifers and enrichment of novel symbionts in the deep terrestrial subsurface.</title>
        <authorList>
            <person name="Probst A.J."/>
            <person name="Ladd B."/>
            <person name="Jarett J.K."/>
            <person name="Geller-Mcgrath D.E."/>
            <person name="Sieber C.M."/>
            <person name="Emerson J.B."/>
            <person name="Anantharaman K."/>
            <person name="Thomas B.C."/>
            <person name="Malmstrom R."/>
            <person name="Stieglmeier M."/>
            <person name="Klingl A."/>
            <person name="Woyke T."/>
            <person name="Ryan C.M."/>
            <person name="Banfield J.F."/>
        </authorList>
    </citation>
    <scope>NUCLEOTIDE SEQUENCE [LARGE SCALE GENOMIC DNA]</scope>
    <source>
        <strain evidence="1">CG23_combo_of_CG06-09_8_20_14_all_40_13</strain>
    </source>
</reference>
<proteinExistence type="predicted"/>
<protein>
    <recommendedName>
        <fullName evidence="3">Dipeptidylpeptidase IV N-terminal domain-containing protein</fullName>
    </recommendedName>
</protein>
<name>A0A2G9YRS0_9BACT</name>